<name>A0A327NWX1_9BACT</name>
<evidence type="ECO:0000313" key="3">
    <source>
        <dbReference type="Proteomes" id="UP000249610"/>
    </source>
</evidence>
<keyword evidence="1" id="KW-0472">Membrane</keyword>
<comment type="caution">
    <text evidence="2">The sequence shown here is derived from an EMBL/GenBank/DDBJ whole genome shotgun (WGS) entry which is preliminary data.</text>
</comment>
<feature type="transmembrane region" description="Helical" evidence="1">
    <location>
        <begin position="20"/>
        <end position="40"/>
    </location>
</feature>
<organism evidence="2 3">
    <name type="scientific">Algoriphagus yeomjeoni</name>
    <dbReference type="NCBI Taxonomy" id="291403"/>
    <lineage>
        <taxon>Bacteria</taxon>
        <taxon>Pseudomonadati</taxon>
        <taxon>Bacteroidota</taxon>
        <taxon>Cytophagia</taxon>
        <taxon>Cytophagales</taxon>
        <taxon>Cyclobacteriaceae</taxon>
        <taxon>Algoriphagus</taxon>
    </lineage>
</organism>
<keyword evidence="1" id="KW-1133">Transmembrane helix</keyword>
<evidence type="ECO:0000256" key="1">
    <source>
        <dbReference type="SAM" id="Phobius"/>
    </source>
</evidence>
<sequence>MIHRKVINLATDEKADLHKILYQVQFYFLNILGVVISQRLNFA</sequence>
<gene>
    <name evidence="2" type="ORF">LV83_04237</name>
</gene>
<reference evidence="2 3" key="1">
    <citation type="submission" date="2018-06" db="EMBL/GenBank/DDBJ databases">
        <title>Genomic Encyclopedia of Archaeal and Bacterial Type Strains, Phase II (KMG-II): from individual species to whole genera.</title>
        <authorList>
            <person name="Goeker M."/>
        </authorList>
    </citation>
    <scope>NUCLEOTIDE SEQUENCE [LARGE SCALE GENOMIC DNA]</scope>
    <source>
        <strain evidence="2 3">DSM 23446</strain>
    </source>
</reference>
<accession>A0A327NWX1</accession>
<keyword evidence="3" id="KW-1185">Reference proteome</keyword>
<dbReference type="EMBL" id="QLLK01000023">
    <property type="protein sequence ID" value="RAI83657.1"/>
    <property type="molecule type" value="Genomic_DNA"/>
</dbReference>
<proteinExistence type="predicted"/>
<protein>
    <submittedName>
        <fullName evidence="2">Uncharacterized protein</fullName>
    </submittedName>
</protein>
<dbReference type="AlphaFoldDB" id="A0A327NWX1"/>
<evidence type="ECO:0000313" key="2">
    <source>
        <dbReference type="EMBL" id="RAI83657.1"/>
    </source>
</evidence>
<dbReference type="Proteomes" id="UP000249610">
    <property type="component" value="Unassembled WGS sequence"/>
</dbReference>
<keyword evidence="1" id="KW-0812">Transmembrane</keyword>